<evidence type="ECO:0000259" key="2">
    <source>
        <dbReference type="PROSITE" id="PS50157"/>
    </source>
</evidence>
<sequence length="137" mass="16020">MVLAPEKTPPGRKHEDTNDVRKKCNYENCGRTFSSHKTLLEHIQNKHANYSCRKCDRVFKGKINRDNHEGECNEILARGLQGAERDDISQDEQFVCEFPRCGQRFNTIYERAEHIRMMHEDTDIDSDSFVGKKFKAK</sequence>
<keyword evidence="1" id="KW-0479">Metal-binding</keyword>
<accession>A0A443RZN8</accession>
<dbReference type="OrthoDB" id="10039931at2759"/>
<dbReference type="Proteomes" id="UP000288716">
    <property type="component" value="Unassembled WGS sequence"/>
</dbReference>
<keyword evidence="4" id="KW-1185">Reference proteome</keyword>
<feature type="domain" description="C2H2-type" evidence="2">
    <location>
        <begin position="22"/>
        <end position="49"/>
    </location>
</feature>
<dbReference type="Gene3D" id="3.30.160.60">
    <property type="entry name" value="Classic Zinc Finger"/>
    <property type="match status" value="1"/>
</dbReference>
<organism evidence="3 4">
    <name type="scientific">Leptotrombidium deliense</name>
    <dbReference type="NCBI Taxonomy" id="299467"/>
    <lineage>
        <taxon>Eukaryota</taxon>
        <taxon>Metazoa</taxon>
        <taxon>Ecdysozoa</taxon>
        <taxon>Arthropoda</taxon>
        <taxon>Chelicerata</taxon>
        <taxon>Arachnida</taxon>
        <taxon>Acari</taxon>
        <taxon>Acariformes</taxon>
        <taxon>Trombidiformes</taxon>
        <taxon>Prostigmata</taxon>
        <taxon>Anystina</taxon>
        <taxon>Parasitengona</taxon>
        <taxon>Trombiculoidea</taxon>
        <taxon>Trombiculidae</taxon>
        <taxon>Leptotrombidium</taxon>
    </lineage>
</organism>
<dbReference type="AlphaFoldDB" id="A0A443RZN8"/>
<keyword evidence="1" id="KW-0863">Zinc-finger</keyword>
<evidence type="ECO:0000256" key="1">
    <source>
        <dbReference type="PROSITE-ProRule" id="PRU00042"/>
    </source>
</evidence>
<keyword evidence="1" id="KW-0862">Zinc</keyword>
<name>A0A443RZN8_9ACAR</name>
<evidence type="ECO:0000313" key="3">
    <source>
        <dbReference type="EMBL" id="RWS20737.1"/>
    </source>
</evidence>
<feature type="domain" description="C2H2-type" evidence="2">
    <location>
        <begin position="94"/>
        <end position="124"/>
    </location>
</feature>
<dbReference type="PROSITE" id="PS00028">
    <property type="entry name" value="ZINC_FINGER_C2H2_1"/>
    <property type="match status" value="2"/>
</dbReference>
<dbReference type="SUPFAM" id="SSF57667">
    <property type="entry name" value="beta-beta-alpha zinc fingers"/>
    <property type="match status" value="1"/>
</dbReference>
<protein>
    <submittedName>
        <fullName evidence="3">Transcription factor IIIA-like protein</fullName>
    </submittedName>
</protein>
<gene>
    <name evidence="3" type="ORF">B4U80_14230</name>
</gene>
<dbReference type="GO" id="GO:0008270">
    <property type="term" value="F:zinc ion binding"/>
    <property type="evidence" value="ECO:0007669"/>
    <property type="project" value="UniProtKB-KW"/>
</dbReference>
<comment type="caution">
    <text evidence="3">The sequence shown here is derived from an EMBL/GenBank/DDBJ whole genome shotgun (WGS) entry which is preliminary data.</text>
</comment>
<dbReference type="InterPro" id="IPR013087">
    <property type="entry name" value="Znf_C2H2_type"/>
</dbReference>
<proteinExistence type="predicted"/>
<evidence type="ECO:0000313" key="4">
    <source>
        <dbReference type="Proteomes" id="UP000288716"/>
    </source>
</evidence>
<dbReference type="Pfam" id="PF00096">
    <property type="entry name" value="zf-C2H2"/>
    <property type="match status" value="1"/>
</dbReference>
<dbReference type="EMBL" id="NCKV01015751">
    <property type="protein sequence ID" value="RWS20737.1"/>
    <property type="molecule type" value="Genomic_DNA"/>
</dbReference>
<reference evidence="3 4" key="1">
    <citation type="journal article" date="2018" name="Gigascience">
        <title>Genomes of trombidid mites reveal novel predicted allergens and laterally-transferred genes associated with secondary metabolism.</title>
        <authorList>
            <person name="Dong X."/>
            <person name="Chaisiri K."/>
            <person name="Xia D."/>
            <person name="Armstrong S.D."/>
            <person name="Fang Y."/>
            <person name="Donnelly M.J."/>
            <person name="Kadowaki T."/>
            <person name="McGarry J.W."/>
            <person name="Darby A.C."/>
            <person name="Makepeace B.L."/>
        </authorList>
    </citation>
    <scope>NUCLEOTIDE SEQUENCE [LARGE SCALE GENOMIC DNA]</scope>
    <source>
        <strain evidence="3">UoL-UT</strain>
    </source>
</reference>
<dbReference type="VEuPathDB" id="VectorBase:LDEU011303"/>
<dbReference type="SMART" id="SM00355">
    <property type="entry name" value="ZnF_C2H2"/>
    <property type="match status" value="3"/>
</dbReference>
<dbReference type="PROSITE" id="PS50157">
    <property type="entry name" value="ZINC_FINGER_C2H2_2"/>
    <property type="match status" value="2"/>
</dbReference>
<dbReference type="InterPro" id="IPR036236">
    <property type="entry name" value="Znf_C2H2_sf"/>
</dbReference>